<sequence length="247" mass="25476">MGLGLRMRRGLRLRDVSVDRDRVRQLGCVGLTVGGILAASAGDYGSAEATDNPLIPADAAFGIWLPIYAGCLGYAAYQAVPSQARRSVHRRIGVPLSLCAGLTGTWVWLQEPPLLQLPAIAATLWAGGVAYRRAVPIVESPADRWLIAAPAGLLLGWLTLAAVVASTEVAAASGLRAPAPNTLSLAAISALAVLGARSRRHAPAPQTYAAALAWGLLGIAAESRTRSPLRALTAAAGAAGILGIRRS</sequence>
<dbReference type="RefSeq" id="WP_179442524.1">
    <property type="nucleotide sequence ID" value="NZ_BAAALK010000002.1"/>
</dbReference>
<keyword evidence="1" id="KW-0812">Transmembrane</keyword>
<keyword evidence="1" id="KW-1133">Transmembrane helix</keyword>
<evidence type="ECO:0008006" key="4">
    <source>
        <dbReference type="Google" id="ProtNLM"/>
    </source>
</evidence>
<dbReference type="AlphaFoldDB" id="A0A7Z0J4H2"/>
<organism evidence="2 3">
    <name type="scientific">Nesterenkonia sandarakina</name>
    <dbReference type="NCBI Taxonomy" id="272918"/>
    <lineage>
        <taxon>Bacteria</taxon>
        <taxon>Bacillati</taxon>
        <taxon>Actinomycetota</taxon>
        <taxon>Actinomycetes</taxon>
        <taxon>Micrococcales</taxon>
        <taxon>Micrococcaceae</taxon>
        <taxon>Nesterenkonia</taxon>
    </lineage>
</organism>
<keyword evidence="1" id="KW-0472">Membrane</keyword>
<evidence type="ECO:0000313" key="3">
    <source>
        <dbReference type="Proteomes" id="UP000560069"/>
    </source>
</evidence>
<reference evidence="2 3" key="1">
    <citation type="submission" date="2020-07" db="EMBL/GenBank/DDBJ databases">
        <title>Sequencing the genomes of 1000 actinobacteria strains.</title>
        <authorList>
            <person name="Klenk H.-P."/>
        </authorList>
    </citation>
    <scope>NUCLEOTIDE SEQUENCE [LARGE SCALE GENOMIC DNA]</scope>
    <source>
        <strain evidence="2 3">DSM 15664</strain>
    </source>
</reference>
<proteinExistence type="predicted"/>
<feature type="transmembrane region" description="Helical" evidence="1">
    <location>
        <begin position="21"/>
        <end position="41"/>
    </location>
</feature>
<dbReference type="EMBL" id="JACCFQ010000001">
    <property type="protein sequence ID" value="NYJ17798.1"/>
    <property type="molecule type" value="Genomic_DNA"/>
</dbReference>
<feature type="transmembrane region" description="Helical" evidence="1">
    <location>
        <begin position="115"/>
        <end position="133"/>
    </location>
</feature>
<evidence type="ECO:0000256" key="1">
    <source>
        <dbReference type="SAM" id="Phobius"/>
    </source>
</evidence>
<feature type="transmembrane region" description="Helical" evidence="1">
    <location>
        <begin position="92"/>
        <end position="109"/>
    </location>
</feature>
<evidence type="ECO:0000313" key="2">
    <source>
        <dbReference type="EMBL" id="NYJ17798.1"/>
    </source>
</evidence>
<feature type="transmembrane region" description="Helical" evidence="1">
    <location>
        <begin position="177"/>
        <end position="196"/>
    </location>
</feature>
<dbReference type="Proteomes" id="UP000560069">
    <property type="component" value="Unassembled WGS sequence"/>
</dbReference>
<feature type="transmembrane region" description="Helical" evidence="1">
    <location>
        <begin position="61"/>
        <end position="80"/>
    </location>
</feature>
<protein>
    <recommendedName>
        <fullName evidence="4">TspO/MBR related protein</fullName>
    </recommendedName>
</protein>
<feature type="transmembrane region" description="Helical" evidence="1">
    <location>
        <begin position="145"/>
        <end position="165"/>
    </location>
</feature>
<accession>A0A7Z0J4H2</accession>
<name>A0A7Z0J4H2_9MICC</name>
<comment type="caution">
    <text evidence="2">The sequence shown here is derived from an EMBL/GenBank/DDBJ whole genome shotgun (WGS) entry which is preliminary data.</text>
</comment>
<gene>
    <name evidence="2" type="ORF">HNR11_002332</name>
</gene>
<keyword evidence="3" id="KW-1185">Reference proteome</keyword>